<sequence length="169" mass="17445">MSRTLAEHLELPPAPRRDEPADLGSLLEQVRDSAVRIARDLGHRPDVVRVSAGAVSVEVRWSAAAAPPAAVPVPVAEVVAVPAEVGPVVTAPAVGVFHPAPEPGAAPFVAVGDLVRPGTQVGIVEAMKLMMPVTAEVTGRVAAVLKRDGEPVEYGEPLFTLLPADRAAA</sequence>
<keyword evidence="3 9" id="KW-0444">Lipid biosynthesis</keyword>
<dbReference type="PRINTS" id="PR01071">
    <property type="entry name" value="ACOABIOTINCC"/>
</dbReference>
<organism evidence="12">
    <name type="scientific">uncultured Mycobacteriales bacterium</name>
    <dbReference type="NCBI Taxonomy" id="581187"/>
    <lineage>
        <taxon>Bacteria</taxon>
        <taxon>Bacillati</taxon>
        <taxon>Actinomycetota</taxon>
        <taxon>Actinomycetes</taxon>
        <taxon>Mycobacteriales</taxon>
        <taxon>environmental samples</taxon>
    </lineage>
</organism>
<dbReference type="UniPathway" id="UPA00094"/>
<evidence type="ECO:0000256" key="2">
    <source>
        <dbReference type="ARBA" id="ARBA00017562"/>
    </source>
</evidence>
<evidence type="ECO:0000313" key="12">
    <source>
        <dbReference type="EMBL" id="CAA9250357.1"/>
    </source>
</evidence>
<dbReference type="GO" id="GO:0009317">
    <property type="term" value="C:acetyl-CoA carboxylase complex"/>
    <property type="evidence" value="ECO:0007669"/>
    <property type="project" value="InterPro"/>
</dbReference>
<dbReference type="PROSITE" id="PS00188">
    <property type="entry name" value="BIOTIN"/>
    <property type="match status" value="1"/>
</dbReference>
<evidence type="ECO:0000256" key="5">
    <source>
        <dbReference type="ARBA" id="ARBA00023098"/>
    </source>
</evidence>
<dbReference type="InterPro" id="IPR000089">
    <property type="entry name" value="Biotin_lipoyl"/>
</dbReference>
<reference evidence="12" key="1">
    <citation type="submission" date="2020-02" db="EMBL/GenBank/DDBJ databases">
        <authorList>
            <person name="Meier V. D."/>
        </authorList>
    </citation>
    <scope>NUCLEOTIDE SEQUENCE</scope>
    <source>
        <strain evidence="12">AVDCRST_MAG41</strain>
    </source>
</reference>
<feature type="domain" description="Lipoyl-binding" evidence="11">
    <location>
        <begin position="86"/>
        <end position="162"/>
    </location>
</feature>
<evidence type="ECO:0000259" key="11">
    <source>
        <dbReference type="PROSITE" id="PS50968"/>
    </source>
</evidence>
<dbReference type="AlphaFoldDB" id="A0A6J4IEH1"/>
<dbReference type="GO" id="GO:0006633">
    <property type="term" value="P:fatty acid biosynthetic process"/>
    <property type="evidence" value="ECO:0007669"/>
    <property type="project" value="UniProtKB-UniPathway"/>
</dbReference>
<dbReference type="InterPro" id="IPR011053">
    <property type="entry name" value="Single_hybrid_motif"/>
</dbReference>
<evidence type="ECO:0000256" key="4">
    <source>
        <dbReference type="ARBA" id="ARBA00022832"/>
    </source>
</evidence>
<dbReference type="InterPro" id="IPR050709">
    <property type="entry name" value="Biotin_Carboxyl_Carrier/Decarb"/>
</dbReference>
<keyword evidence="6 9" id="KW-0275">Fatty acid biosynthesis</keyword>
<gene>
    <name evidence="12" type="ORF">AVDCRST_MAG41-1864</name>
</gene>
<dbReference type="CDD" id="cd06850">
    <property type="entry name" value="biotinyl_domain"/>
    <property type="match status" value="1"/>
</dbReference>
<evidence type="ECO:0000256" key="10">
    <source>
        <dbReference type="SAM" id="MobiDB-lite"/>
    </source>
</evidence>
<feature type="region of interest" description="Disordered" evidence="10">
    <location>
        <begin position="1"/>
        <end position="23"/>
    </location>
</feature>
<comment type="catalytic activity">
    <reaction evidence="8">
        <text>N(6)-biotinyl-L-lysyl-[protein] + hydrogencarbonate + ATP = N(6)-carboxybiotinyl-L-lysyl-[protein] + ADP + phosphate + H(+)</text>
        <dbReference type="Rhea" id="RHEA:13501"/>
        <dbReference type="Rhea" id="RHEA-COMP:10505"/>
        <dbReference type="Rhea" id="RHEA-COMP:10506"/>
        <dbReference type="ChEBI" id="CHEBI:15378"/>
        <dbReference type="ChEBI" id="CHEBI:17544"/>
        <dbReference type="ChEBI" id="CHEBI:30616"/>
        <dbReference type="ChEBI" id="CHEBI:43474"/>
        <dbReference type="ChEBI" id="CHEBI:83144"/>
        <dbReference type="ChEBI" id="CHEBI:83145"/>
        <dbReference type="ChEBI" id="CHEBI:456216"/>
        <dbReference type="EC" id="6.3.4.14"/>
    </reaction>
    <physiologicalReaction direction="left-to-right" evidence="8">
        <dbReference type="Rhea" id="RHEA:13502"/>
    </physiologicalReaction>
</comment>
<dbReference type="GO" id="GO:0003989">
    <property type="term" value="F:acetyl-CoA carboxylase activity"/>
    <property type="evidence" value="ECO:0007669"/>
    <property type="project" value="InterPro"/>
</dbReference>
<dbReference type="EMBL" id="CADCTP010000174">
    <property type="protein sequence ID" value="CAA9250357.1"/>
    <property type="molecule type" value="Genomic_DNA"/>
</dbReference>
<dbReference type="InterPro" id="IPR001249">
    <property type="entry name" value="AcCoA_biotinCC"/>
</dbReference>
<dbReference type="SUPFAM" id="SSF51230">
    <property type="entry name" value="Single hybrid motif"/>
    <property type="match status" value="1"/>
</dbReference>
<evidence type="ECO:0000256" key="3">
    <source>
        <dbReference type="ARBA" id="ARBA00022516"/>
    </source>
</evidence>
<accession>A0A6J4IEH1</accession>
<comment type="pathway">
    <text evidence="1 9">Lipid metabolism; fatty acid biosynthesis.</text>
</comment>
<dbReference type="Gene3D" id="2.40.50.100">
    <property type="match status" value="1"/>
</dbReference>
<comment type="function">
    <text evidence="9">This protein is a component of the acetyl coenzyme A carboxylase complex; first, biotin carboxylase catalyzes the carboxylation of the carrier protein and then the transcarboxylase transfers the carboxyl group to form malonyl-CoA.</text>
</comment>
<keyword evidence="5 9" id="KW-0443">Lipid metabolism</keyword>
<name>A0A6J4IEH1_9ACTN</name>
<evidence type="ECO:0000256" key="6">
    <source>
        <dbReference type="ARBA" id="ARBA00023160"/>
    </source>
</evidence>
<dbReference type="PANTHER" id="PTHR45266">
    <property type="entry name" value="OXALOACETATE DECARBOXYLASE ALPHA CHAIN"/>
    <property type="match status" value="1"/>
</dbReference>
<evidence type="ECO:0000256" key="9">
    <source>
        <dbReference type="RuleBase" id="RU364072"/>
    </source>
</evidence>
<protein>
    <recommendedName>
        <fullName evidence="2 9">Biotin carboxyl carrier protein of acetyl-CoA carboxylase</fullName>
    </recommendedName>
</protein>
<dbReference type="PANTHER" id="PTHR45266:SF3">
    <property type="entry name" value="OXALOACETATE DECARBOXYLASE ALPHA CHAIN"/>
    <property type="match status" value="1"/>
</dbReference>
<dbReference type="InterPro" id="IPR001882">
    <property type="entry name" value="Biotin_BS"/>
</dbReference>
<dbReference type="PROSITE" id="PS50968">
    <property type="entry name" value="BIOTINYL_LIPOYL"/>
    <property type="match status" value="1"/>
</dbReference>
<evidence type="ECO:0000256" key="1">
    <source>
        <dbReference type="ARBA" id="ARBA00005194"/>
    </source>
</evidence>
<evidence type="ECO:0000256" key="7">
    <source>
        <dbReference type="ARBA" id="ARBA00023267"/>
    </source>
</evidence>
<evidence type="ECO:0000256" key="8">
    <source>
        <dbReference type="ARBA" id="ARBA00048501"/>
    </source>
</evidence>
<dbReference type="GO" id="GO:0004075">
    <property type="term" value="F:biotin carboxylase activity"/>
    <property type="evidence" value="ECO:0007669"/>
    <property type="project" value="UniProtKB-EC"/>
</dbReference>
<keyword evidence="7 9" id="KW-0092">Biotin</keyword>
<feature type="compositionally biased region" description="Basic and acidic residues" evidence="10">
    <location>
        <begin position="1"/>
        <end position="20"/>
    </location>
</feature>
<dbReference type="Pfam" id="PF00364">
    <property type="entry name" value="Biotin_lipoyl"/>
    <property type="match status" value="1"/>
</dbReference>
<keyword evidence="4 9" id="KW-0276">Fatty acid metabolism</keyword>
<proteinExistence type="predicted"/>